<gene>
    <name evidence="1" type="ORF">BUALT_Bualt01G0036400</name>
</gene>
<dbReference type="EMBL" id="WHWC01000001">
    <property type="protein sequence ID" value="KAG8389986.1"/>
    <property type="molecule type" value="Genomic_DNA"/>
</dbReference>
<proteinExistence type="predicted"/>
<comment type="caution">
    <text evidence="1">The sequence shown here is derived from an EMBL/GenBank/DDBJ whole genome shotgun (WGS) entry which is preliminary data.</text>
</comment>
<evidence type="ECO:0000313" key="1">
    <source>
        <dbReference type="EMBL" id="KAG8389986.1"/>
    </source>
</evidence>
<protein>
    <submittedName>
        <fullName evidence="1">Uncharacterized protein</fullName>
    </submittedName>
</protein>
<keyword evidence="2" id="KW-1185">Reference proteome</keyword>
<dbReference type="AlphaFoldDB" id="A0AAV6YAV7"/>
<reference evidence="1" key="1">
    <citation type="submission" date="2019-10" db="EMBL/GenBank/DDBJ databases">
        <authorList>
            <person name="Zhang R."/>
            <person name="Pan Y."/>
            <person name="Wang J."/>
            <person name="Ma R."/>
            <person name="Yu S."/>
        </authorList>
    </citation>
    <scope>NUCLEOTIDE SEQUENCE</scope>
    <source>
        <strain evidence="1">LA-IB0</strain>
        <tissue evidence="1">Leaf</tissue>
    </source>
</reference>
<sequence>MIWVIAQSLPIILGIGLFAIVIGKTHCSSVIFGGVPRIGLFKFLILDGKGEYVRPVDARGLLKTTVFMQLIKIMHRKKSIELEPDDFCLFLVICWYIWYNRNLTWTEKKTIDPSVLFDQAKLFLETFRKSVEVRNSAPSVLDLQLILFVNFDGAIFASDGATLGFLRDHDGMCIGGGLVVFLCVVSGVRRNFGCPGASRRQASALTVDLSIQ</sequence>
<name>A0AAV6YAV7_9LAMI</name>
<dbReference type="Proteomes" id="UP000826271">
    <property type="component" value="Unassembled WGS sequence"/>
</dbReference>
<accession>A0AAV6YAV7</accession>
<evidence type="ECO:0000313" key="2">
    <source>
        <dbReference type="Proteomes" id="UP000826271"/>
    </source>
</evidence>
<organism evidence="1 2">
    <name type="scientific">Buddleja alternifolia</name>
    <dbReference type="NCBI Taxonomy" id="168488"/>
    <lineage>
        <taxon>Eukaryota</taxon>
        <taxon>Viridiplantae</taxon>
        <taxon>Streptophyta</taxon>
        <taxon>Embryophyta</taxon>
        <taxon>Tracheophyta</taxon>
        <taxon>Spermatophyta</taxon>
        <taxon>Magnoliopsida</taxon>
        <taxon>eudicotyledons</taxon>
        <taxon>Gunneridae</taxon>
        <taxon>Pentapetalae</taxon>
        <taxon>asterids</taxon>
        <taxon>lamiids</taxon>
        <taxon>Lamiales</taxon>
        <taxon>Scrophulariaceae</taxon>
        <taxon>Buddlejeae</taxon>
        <taxon>Buddleja</taxon>
    </lineage>
</organism>